<dbReference type="InterPro" id="IPR000073">
    <property type="entry name" value="AB_hydrolase_1"/>
</dbReference>
<gene>
    <name evidence="2" type="ORF">CRP01_08860</name>
</gene>
<dbReference type="RefSeq" id="WP_099149669.1">
    <property type="nucleotide sequence ID" value="NZ_PDUD01000013.1"/>
</dbReference>
<evidence type="ECO:0000313" key="2">
    <source>
        <dbReference type="EMBL" id="PHN06917.1"/>
    </source>
</evidence>
<keyword evidence="3" id="KW-1185">Reference proteome</keyword>
<reference evidence="2 3" key="1">
    <citation type="submission" date="2017-10" db="EMBL/GenBank/DDBJ databases">
        <title>The draft genome sequence of Lewinella nigricans NBRC 102662.</title>
        <authorList>
            <person name="Wang K."/>
        </authorList>
    </citation>
    <scope>NUCLEOTIDE SEQUENCE [LARGE SCALE GENOMIC DNA]</scope>
    <source>
        <strain evidence="2 3">NBRC 102662</strain>
    </source>
</reference>
<dbReference type="PANTHER" id="PTHR43689:SF8">
    <property type="entry name" value="ALPHA_BETA-HYDROLASES SUPERFAMILY PROTEIN"/>
    <property type="match status" value="1"/>
</dbReference>
<dbReference type="OrthoDB" id="1490177at2"/>
<evidence type="ECO:0000313" key="3">
    <source>
        <dbReference type="Proteomes" id="UP000223913"/>
    </source>
</evidence>
<dbReference type="SUPFAM" id="SSF53474">
    <property type="entry name" value="alpha/beta-Hydrolases"/>
    <property type="match status" value="1"/>
</dbReference>
<name>A0A2D0NEL7_FLAN2</name>
<dbReference type="Gene3D" id="3.40.50.1820">
    <property type="entry name" value="alpha/beta hydrolase"/>
    <property type="match status" value="1"/>
</dbReference>
<evidence type="ECO:0000259" key="1">
    <source>
        <dbReference type="Pfam" id="PF12697"/>
    </source>
</evidence>
<proteinExistence type="predicted"/>
<dbReference type="PANTHER" id="PTHR43689">
    <property type="entry name" value="HYDROLASE"/>
    <property type="match status" value="1"/>
</dbReference>
<feature type="domain" description="AB hydrolase-1" evidence="1">
    <location>
        <begin position="98"/>
        <end position="294"/>
    </location>
</feature>
<dbReference type="EMBL" id="PDUD01000013">
    <property type="protein sequence ID" value="PHN06917.1"/>
    <property type="molecule type" value="Genomic_DNA"/>
</dbReference>
<organism evidence="2 3">
    <name type="scientific">Flavilitoribacter nigricans (strain ATCC 23147 / DSM 23189 / NBRC 102662 / NCIMB 1420 / SS-2)</name>
    <name type="common">Lewinella nigricans</name>
    <dbReference type="NCBI Taxonomy" id="1122177"/>
    <lineage>
        <taxon>Bacteria</taxon>
        <taxon>Pseudomonadati</taxon>
        <taxon>Bacteroidota</taxon>
        <taxon>Saprospiria</taxon>
        <taxon>Saprospirales</taxon>
        <taxon>Lewinellaceae</taxon>
        <taxon>Flavilitoribacter</taxon>
    </lineage>
</organism>
<comment type="caution">
    <text evidence="2">The sequence shown here is derived from an EMBL/GenBank/DDBJ whole genome shotgun (WGS) entry which is preliminary data.</text>
</comment>
<sequence>MMTVQKIEYLNSSWVDDKPERPVSYPWFLSLVRFGFGTLGRVFPRAAGTKAFELFTTPRTRAKHRSPEPLLAEARIFEILFGKHMLKCYEWGSGTRTVLLVHGWESRGTALRTFVPELVEQGFRVVAMDGPAHGDSGGTRANLRTFGEAVRLVIRRLGDVHSVITHSFGGAATVFALSELDKEIYLEKLVLIGTPNRMENVFQGSVKTLNVPPGAVKHYRRLVEEKVGRPLPEASLSSLGLQAQIGEALIVHDTDDQAVSLDAARLVAESWPNARMIITEGYGHYRLMKNPDVIRRVADFIGVGHL</sequence>
<dbReference type="InterPro" id="IPR029058">
    <property type="entry name" value="AB_hydrolase_fold"/>
</dbReference>
<accession>A0A2D0NEL7</accession>
<dbReference type="Proteomes" id="UP000223913">
    <property type="component" value="Unassembled WGS sequence"/>
</dbReference>
<protein>
    <recommendedName>
        <fullName evidence="1">AB hydrolase-1 domain-containing protein</fullName>
    </recommendedName>
</protein>
<dbReference type="AlphaFoldDB" id="A0A2D0NEL7"/>
<dbReference type="Pfam" id="PF12697">
    <property type="entry name" value="Abhydrolase_6"/>
    <property type="match status" value="1"/>
</dbReference>